<accession>A0A1F8BAS3</accession>
<dbReference type="EMBL" id="MGHA01000008">
    <property type="protein sequence ID" value="OGM61152.1"/>
    <property type="molecule type" value="Genomic_DNA"/>
</dbReference>
<keyword evidence="1" id="KW-1133">Transmembrane helix</keyword>
<feature type="transmembrane region" description="Helical" evidence="1">
    <location>
        <begin position="33"/>
        <end position="62"/>
    </location>
</feature>
<keyword evidence="1" id="KW-0812">Transmembrane</keyword>
<evidence type="ECO:0000313" key="3">
    <source>
        <dbReference type="Proteomes" id="UP000177501"/>
    </source>
</evidence>
<dbReference type="Proteomes" id="UP000177501">
    <property type="component" value="Unassembled WGS sequence"/>
</dbReference>
<organism evidence="2 3">
    <name type="scientific">Candidatus Woesebacteria bacterium RIFCSPLOWO2_01_FULL_37_19</name>
    <dbReference type="NCBI Taxonomy" id="1802514"/>
    <lineage>
        <taxon>Bacteria</taxon>
        <taxon>Candidatus Woeseibacteriota</taxon>
    </lineage>
</organism>
<evidence type="ECO:0000313" key="2">
    <source>
        <dbReference type="EMBL" id="OGM61152.1"/>
    </source>
</evidence>
<proteinExistence type="predicted"/>
<reference evidence="2 3" key="1">
    <citation type="journal article" date="2016" name="Nat. Commun.">
        <title>Thousands of microbial genomes shed light on interconnected biogeochemical processes in an aquifer system.</title>
        <authorList>
            <person name="Anantharaman K."/>
            <person name="Brown C.T."/>
            <person name="Hug L.A."/>
            <person name="Sharon I."/>
            <person name="Castelle C.J."/>
            <person name="Probst A.J."/>
            <person name="Thomas B.C."/>
            <person name="Singh A."/>
            <person name="Wilkins M.J."/>
            <person name="Karaoz U."/>
            <person name="Brodie E.L."/>
            <person name="Williams K.H."/>
            <person name="Hubbard S.S."/>
            <person name="Banfield J.F."/>
        </authorList>
    </citation>
    <scope>NUCLEOTIDE SEQUENCE [LARGE SCALE GENOMIC DNA]</scope>
</reference>
<evidence type="ECO:0000256" key="1">
    <source>
        <dbReference type="SAM" id="Phobius"/>
    </source>
</evidence>
<comment type="caution">
    <text evidence="2">The sequence shown here is derived from an EMBL/GenBank/DDBJ whole genome shotgun (WGS) entry which is preliminary data.</text>
</comment>
<keyword evidence="1" id="KW-0472">Membrane</keyword>
<protein>
    <submittedName>
        <fullName evidence="2">Uncharacterized protein</fullName>
    </submittedName>
</protein>
<name>A0A1F8BAS3_9BACT</name>
<dbReference type="AlphaFoldDB" id="A0A1F8BAS3"/>
<gene>
    <name evidence="2" type="ORF">A2955_00200</name>
</gene>
<sequence length="76" mass="8982">MSPFLIPFFYFGQKLKRSGVDNLKYTLKISKGMLIYTVLFVVVNMIAGGAGFLWLLLLYYYYKSYKETKDFIRKDD</sequence>